<dbReference type="Gene3D" id="2.60.120.10">
    <property type="entry name" value="Jelly Rolls"/>
    <property type="match status" value="1"/>
</dbReference>
<evidence type="ECO:0000256" key="3">
    <source>
        <dbReference type="ARBA" id="ARBA00023163"/>
    </source>
</evidence>
<dbReference type="EMBL" id="VSSQ01011448">
    <property type="protein sequence ID" value="MPM46858.1"/>
    <property type="molecule type" value="Genomic_DNA"/>
</dbReference>
<reference evidence="6" key="1">
    <citation type="submission" date="2019-08" db="EMBL/GenBank/DDBJ databases">
        <authorList>
            <person name="Kucharzyk K."/>
            <person name="Murdoch R.W."/>
            <person name="Higgins S."/>
            <person name="Loffler F."/>
        </authorList>
    </citation>
    <scope>NUCLEOTIDE SEQUENCE</scope>
</reference>
<dbReference type="AlphaFoldDB" id="A0A645A2A4"/>
<evidence type="ECO:0000259" key="4">
    <source>
        <dbReference type="PROSITE" id="PS50042"/>
    </source>
</evidence>
<accession>A0A645A2A4</accession>
<feature type="domain" description="Cyclic nucleotide-binding" evidence="4">
    <location>
        <begin position="27"/>
        <end position="134"/>
    </location>
</feature>
<dbReference type="InterPro" id="IPR014710">
    <property type="entry name" value="RmlC-like_jellyroll"/>
</dbReference>
<dbReference type="InterPro" id="IPR000595">
    <property type="entry name" value="cNMP-bd_dom"/>
</dbReference>
<organism evidence="6">
    <name type="scientific">bioreactor metagenome</name>
    <dbReference type="NCBI Taxonomy" id="1076179"/>
    <lineage>
        <taxon>unclassified sequences</taxon>
        <taxon>metagenomes</taxon>
        <taxon>ecological metagenomes</taxon>
    </lineage>
</organism>
<dbReference type="SMART" id="SM00419">
    <property type="entry name" value="HTH_CRP"/>
    <property type="match status" value="1"/>
</dbReference>
<dbReference type="InterPro" id="IPR036390">
    <property type="entry name" value="WH_DNA-bd_sf"/>
</dbReference>
<comment type="caution">
    <text evidence="6">The sequence shown here is derived from an EMBL/GenBank/DDBJ whole genome shotgun (WGS) entry which is preliminary data.</text>
</comment>
<evidence type="ECO:0000313" key="6">
    <source>
        <dbReference type="EMBL" id="MPM46858.1"/>
    </source>
</evidence>
<evidence type="ECO:0000256" key="2">
    <source>
        <dbReference type="ARBA" id="ARBA00023125"/>
    </source>
</evidence>
<evidence type="ECO:0000259" key="5">
    <source>
        <dbReference type="PROSITE" id="PS51063"/>
    </source>
</evidence>
<gene>
    <name evidence="6" type="ORF">SDC9_93565</name>
</gene>
<protein>
    <submittedName>
        <fullName evidence="6">Uncharacterized protein</fullName>
    </submittedName>
</protein>
<dbReference type="CDD" id="cd00038">
    <property type="entry name" value="CAP_ED"/>
    <property type="match status" value="1"/>
</dbReference>
<dbReference type="SUPFAM" id="SSF51206">
    <property type="entry name" value="cAMP-binding domain-like"/>
    <property type="match status" value="1"/>
</dbReference>
<name>A0A645A2A4_9ZZZZ</name>
<evidence type="ECO:0000256" key="1">
    <source>
        <dbReference type="ARBA" id="ARBA00023015"/>
    </source>
</evidence>
<keyword evidence="2" id="KW-0238">DNA-binding</keyword>
<dbReference type="Pfam" id="PF00027">
    <property type="entry name" value="cNMP_binding"/>
    <property type="match status" value="1"/>
</dbReference>
<dbReference type="PROSITE" id="PS51063">
    <property type="entry name" value="HTH_CRP_2"/>
    <property type="match status" value="1"/>
</dbReference>
<keyword evidence="3" id="KW-0804">Transcription</keyword>
<dbReference type="PROSITE" id="PS50042">
    <property type="entry name" value="CNMP_BINDING_3"/>
    <property type="match status" value="1"/>
</dbReference>
<keyword evidence="1" id="KW-0805">Transcription regulation</keyword>
<dbReference type="GO" id="GO:0006355">
    <property type="term" value="P:regulation of DNA-templated transcription"/>
    <property type="evidence" value="ECO:0007669"/>
    <property type="project" value="InterPro"/>
</dbReference>
<sequence>MIIEKIRHIPLLTEMDTAVLDRCIAENQLVVRHYSKGATVHHQHEACSVLDVVLSGKLVAYSLSENGSAITMFEFQKDSIIGANLLFGENTIYPLNIYGVTPCDVLHISKDAVMEFLHEYHFVMRYIKSLSLNSQGMNRKITMLTQKTLRENLMDYLKQQSIIQGSSKIVLPFSKKELADYLGVQRPSLFRELKKMKDEGIIEISNRTIQL</sequence>
<dbReference type="Pfam" id="PF13545">
    <property type="entry name" value="HTH_Crp_2"/>
    <property type="match status" value="1"/>
</dbReference>
<proteinExistence type="predicted"/>
<dbReference type="InterPro" id="IPR012318">
    <property type="entry name" value="HTH_CRP"/>
</dbReference>
<feature type="domain" description="HTH crp-type" evidence="5">
    <location>
        <begin position="147"/>
        <end position="211"/>
    </location>
</feature>
<dbReference type="GO" id="GO:0003677">
    <property type="term" value="F:DNA binding"/>
    <property type="evidence" value="ECO:0007669"/>
    <property type="project" value="UniProtKB-KW"/>
</dbReference>
<dbReference type="SUPFAM" id="SSF46785">
    <property type="entry name" value="Winged helix' DNA-binding domain"/>
    <property type="match status" value="1"/>
</dbReference>
<dbReference type="InterPro" id="IPR018490">
    <property type="entry name" value="cNMP-bd_dom_sf"/>
</dbReference>